<evidence type="ECO:0000313" key="12">
    <source>
        <dbReference type="Proteomes" id="UP001603857"/>
    </source>
</evidence>
<dbReference type="Pfam" id="PF10215">
    <property type="entry name" value="Ost4"/>
    <property type="match status" value="1"/>
</dbReference>
<evidence type="ECO:0000313" key="11">
    <source>
        <dbReference type="EMBL" id="KAL2344960.1"/>
    </source>
</evidence>
<reference evidence="11 12" key="1">
    <citation type="submission" date="2024-08" db="EMBL/GenBank/DDBJ databases">
        <title>Insights into the chromosomal genome structure of Flemingia macrophylla.</title>
        <authorList>
            <person name="Ding Y."/>
            <person name="Zhao Y."/>
            <person name="Bi W."/>
            <person name="Wu M."/>
            <person name="Zhao G."/>
            <person name="Gong Y."/>
            <person name="Li W."/>
            <person name="Zhang P."/>
        </authorList>
    </citation>
    <scope>NUCLEOTIDE SEQUENCE [LARGE SCALE GENOMIC DNA]</scope>
    <source>
        <strain evidence="11">DYQJB</strain>
        <tissue evidence="11">Leaf</tissue>
    </source>
</reference>
<evidence type="ECO:0000256" key="3">
    <source>
        <dbReference type="ARBA" id="ARBA00007685"/>
    </source>
</evidence>
<evidence type="ECO:0008006" key="13">
    <source>
        <dbReference type="Google" id="ProtNLM"/>
    </source>
</evidence>
<feature type="transmembrane region" description="Helical" evidence="10">
    <location>
        <begin position="62"/>
        <end position="83"/>
    </location>
</feature>
<evidence type="ECO:0000256" key="10">
    <source>
        <dbReference type="SAM" id="Phobius"/>
    </source>
</evidence>
<dbReference type="SUPFAM" id="SSF103464">
    <property type="entry name" value="Oligosaccharyltransferase subunit ost4p"/>
    <property type="match status" value="1"/>
</dbReference>
<dbReference type="PANTHER" id="PTHR28677">
    <property type="entry name" value="DOLICHYL-DIPHOSPHOOLIGOSACCHARIDE--PROTEIN GLYCOSYLTRANSFERASE SUBUNIT 4A-RELATED"/>
    <property type="match status" value="1"/>
</dbReference>
<keyword evidence="12" id="KW-1185">Reference proteome</keyword>
<dbReference type="Proteomes" id="UP001603857">
    <property type="component" value="Unassembled WGS sequence"/>
</dbReference>
<sequence length="92" mass="10599">MHVVFNCVMLCQYRMKVGLDDMKILGFHVCVVNLFCDIRNQGTENVLNLLTLMLQMIDDQDLGFFANFLGVFIFVLVIAYHFVMADPKFEGN</sequence>
<organism evidence="11 12">
    <name type="scientific">Flemingia macrophylla</name>
    <dbReference type="NCBI Taxonomy" id="520843"/>
    <lineage>
        <taxon>Eukaryota</taxon>
        <taxon>Viridiplantae</taxon>
        <taxon>Streptophyta</taxon>
        <taxon>Embryophyta</taxon>
        <taxon>Tracheophyta</taxon>
        <taxon>Spermatophyta</taxon>
        <taxon>Magnoliopsida</taxon>
        <taxon>eudicotyledons</taxon>
        <taxon>Gunneridae</taxon>
        <taxon>Pentapetalae</taxon>
        <taxon>rosids</taxon>
        <taxon>fabids</taxon>
        <taxon>Fabales</taxon>
        <taxon>Fabaceae</taxon>
        <taxon>Papilionoideae</taxon>
        <taxon>50 kb inversion clade</taxon>
        <taxon>NPAAA clade</taxon>
        <taxon>indigoferoid/millettioid clade</taxon>
        <taxon>Phaseoleae</taxon>
        <taxon>Flemingia</taxon>
    </lineage>
</organism>
<keyword evidence="5 10" id="KW-0812">Transmembrane</keyword>
<evidence type="ECO:0000256" key="5">
    <source>
        <dbReference type="ARBA" id="ARBA00022692"/>
    </source>
</evidence>
<keyword evidence="6" id="KW-0256">Endoplasmic reticulum</keyword>
<evidence type="ECO:0000256" key="9">
    <source>
        <dbReference type="ARBA" id="ARBA00023136"/>
    </source>
</evidence>
<protein>
    <recommendedName>
        <fullName evidence="13">Dolichyl-diphosphooligosaccharide--protein glycosyltransferase subunit 4</fullName>
    </recommendedName>
</protein>
<evidence type="ECO:0000256" key="2">
    <source>
        <dbReference type="ARBA" id="ARBA00004643"/>
    </source>
</evidence>
<dbReference type="PANTHER" id="PTHR28677:SF4">
    <property type="entry name" value="DOLICHYL-DIPHOSPHOOLIGOSACCHARIDE--PROTEIN GLYCOSYLTRANSFERASE SUBUNIT 4B-RELATED"/>
    <property type="match status" value="1"/>
</dbReference>
<dbReference type="AlphaFoldDB" id="A0ABD1NCU4"/>
<evidence type="ECO:0000256" key="1">
    <source>
        <dbReference type="ARBA" id="ARBA00002791"/>
    </source>
</evidence>
<evidence type="ECO:0000256" key="7">
    <source>
        <dbReference type="ARBA" id="ARBA00022968"/>
    </source>
</evidence>
<gene>
    <name evidence="11" type="ORF">Fmac_006245</name>
</gene>
<comment type="similarity">
    <text evidence="3">Belongs to the OST4 family.</text>
</comment>
<proteinExistence type="inferred from homology"/>
<comment type="caution">
    <text evidence="11">The sequence shown here is derived from an EMBL/GenBank/DDBJ whole genome shotgun (WGS) entry which is preliminary data.</text>
</comment>
<comment type="subcellular location">
    <subcellularLocation>
        <location evidence="2">Endoplasmic reticulum membrane</location>
        <topology evidence="2">Single-pass type III membrane protein</topology>
    </subcellularLocation>
</comment>
<accession>A0ABD1NCU4</accession>
<comment type="function">
    <text evidence="1">Subunit of the oligosaccharyl transferase (OST) complex that catalyzes the initial transfer of a defined glycan (Glc(3)Man(9)GlcNAc(2) in eukaryotes) from the lipid carrier dolichol-pyrophosphate to an asparagine residue within an Asn-X-Ser/Thr consensus motif in nascent polypeptide chains, the first step in protein N-glycosylation. N-glycosylation occurs cotranslationally and the complex associates with the Sec61 complex at the channel-forming translocon complex that mediates protein translocation across the endoplasmic reticulum (ER). All subunits are required for a maximal enzyme activity.</text>
</comment>
<evidence type="ECO:0000256" key="8">
    <source>
        <dbReference type="ARBA" id="ARBA00022989"/>
    </source>
</evidence>
<keyword evidence="7" id="KW-0735">Signal-anchor</keyword>
<evidence type="ECO:0000256" key="6">
    <source>
        <dbReference type="ARBA" id="ARBA00022824"/>
    </source>
</evidence>
<comment type="subunit">
    <text evidence="4">Component of the oligosaccharyltransferase (OST) complex.</text>
</comment>
<dbReference type="InterPro" id="IPR018943">
    <property type="entry name" value="Oligosaccaryltransferase"/>
</dbReference>
<dbReference type="GO" id="GO:0005789">
    <property type="term" value="C:endoplasmic reticulum membrane"/>
    <property type="evidence" value="ECO:0007669"/>
    <property type="project" value="UniProtKB-SubCell"/>
</dbReference>
<evidence type="ECO:0000256" key="4">
    <source>
        <dbReference type="ARBA" id="ARBA00011157"/>
    </source>
</evidence>
<keyword evidence="8 10" id="KW-1133">Transmembrane helix</keyword>
<dbReference type="InterPro" id="IPR036330">
    <property type="entry name" value="Ost4p_sf"/>
</dbReference>
<keyword evidence="9 10" id="KW-0472">Membrane</keyword>
<dbReference type="InterPro" id="IPR044165">
    <property type="entry name" value="OST4_plant"/>
</dbReference>
<dbReference type="EMBL" id="JBGMDY010000002">
    <property type="protein sequence ID" value="KAL2344960.1"/>
    <property type="molecule type" value="Genomic_DNA"/>
</dbReference>
<name>A0ABD1NCU4_9FABA</name>